<evidence type="ECO:0000313" key="2">
    <source>
        <dbReference type="Proteomes" id="UP000013827"/>
    </source>
</evidence>
<reference evidence="2" key="1">
    <citation type="journal article" date="2013" name="Nature">
        <title>Pan genome of the phytoplankton Emiliania underpins its global distribution.</title>
        <authorList>
            <person name="Read B.A."/>
            <person name="Kegel J."/>
            <person name="Klute M.J."/>
            <person name="Kuo A."/>
            <person name="Lefebvre S.C."/>
            <person name="Maumus F."/>
            <person name="Mayer C."/>
            <person name="Miller J."/>
            <person name="Monier A."/>
            <person name="Salamov A."/>
            <person name="Young J."/>
            <person name="Aguilar M."/>
            <person name="Claverie J.M."/>
            <person name="Frickenhaus S."/>
            <person name="Gonzalez K."/>
            <person name="Herman E.K."/>
            <person name="Lin Y.C."/>
            <person name="Napier J."/>
            <person name="Ogata H."/>
            <person name="Sarno A.F."/>
            <person name="Shmutz J."/>
            <person name="Schroeder D."/>
            <person name="de Vargas C."/>
            <person name="Verret F."/>
            <person name="von Dassow P."/>
            <person name="Valentin K."/>
            <person name="Van de Peer Y."/>
            <person name="Wheeler G."/>
            <person name="Dacks J.B."/>
            <person name="Delwiche C.F."/>
            <person name="Dyhrman S.T."/>
            <person name="Glockner G."/>
            <person name="John U."/>
            <person name="Richards T."/>
            <person name="Worden A.Z."/>
            <person name="Zhang X."/>
            <person name="Grigoriev I.V."/>
            <person name="Allen A.E."/>
            <person name="Bidle K."/>
            <person name="Borodovsky M."/>
            <person name="Bowler C."/>
            <person name="Brownlee C."/>
            <person name="Cock J.M."/>
            <person name="Elias M."/>
            <person name="Gladyshev V.N."/>
            <person name="Groth M."/>
            <person name="Guda C."/>
            <person name="Hadaegh A."/>
            <person name="Iglesias-Rodriguez M.D."/>
            <person name="Jenkins J."/>
            <person name="Jones B.M."/>
            <person name="Lawson T."/>
            <person name="Leese F."/>
            <person name="Lindquist E."/>
            <person name="Lobanov A."/>
            <person name="Lomsadze A."/>
            <person name="Malik S.B."/>
            <person name="Marsh M.E."/>
            <person name="Mackinder L."/>
            <person name="Mock T."/>
            <person name="Mueller-Roeber B."/>
            <person name="Pagarete A."/>
            <person name="Parker M."/>
            <person name="Probert I."/>
            <person name="Quesneville H."/>
            <person name="Raines C."/>
            <person name="Rensing S.A."/>
            <person name="Riano-Pachon D.M."/>
            <person name="Richier S."/>
            <person name="Rokitta S."/>
            <person name="Shiraiwa Y."/>
            <person name="Soanes D.M."/>
            <person name="van der Giezen M."/>
            <person name="Wahlund T.M."/>
            <person name="Williams B."/>
            <person name="Wilson W."/>
            <person name="Wolfe G."/>
            <person name="Wurch L.L."/>
        </authorList>
    </citation>
    <scope>NUCLEOTIDE SEQUENCE</scope>
</reference>
<dbReference type="EnsemblProtists" id="EOD34733">
    <property type="protein sequence ID" value="EOD34733"/>
    <property type="gene ID" value="EMIHUDRAFT_228235"/>
</dbReference>
<sequence>MALKTHPDHNRSSPEEAERQFKSVTEAYRRISVEGPQASLAMGTVGCRDVGCAANWRPAGAAAFVWNDSMLPELFALLLSESGDVRLTQLYQQYVDNALSRRDTLLSVRNFASRDDFRRALSTLAARYAREGPQAVFVHRVRASISSCDGWGGWGGGAGASEVWYTCD</sequence>
<evidence type="ECO:0008006" key="3">
    <source>
        <dbReference type="Google" id="ProtNLM"/>
    </source>
</evidence>
<name>A0A0D3KG48_EMIH1</name>
<dbReference type="InterPro" id="IPR001623">
    <property type="entry name" value="DnaJ_domain"/>
</dbReference>
<dbReference type="SUPFAM" id="SSF46565">
    <property type="entry name" value="Chaperone J-domain"/>
    <property type="match status" value="1"/>
</dbReference>
<dbReference type="KEGG" id="ehx:EMIHUDRAFT_228235"/>
<proteinExistence type="predicted"/>
<accession>A0A0D3KG48</accession>
<dbReference type="CDD" id="cd06257">
    <property type="entry name" value="DnaJ"/>
    <property type="match status" value="1"/>
</dbReference>
<reference evidence="1" key="2">
    <citation type="submission" date="2024-10" db="UniProtKB">
        <authorList>
            <consortium name="EnsemblProtists"/>
        </authorList>
    </citation>
    <scope>IDENTIFICATION</scope>
</reference>
<dbReference type="AlphaFoldDB" id="A0A0D3KG48"/>
<dbReference type="GeneID" id="17280003"/>
<dbReference type="HOGENOM" id="CLU_1589504_0_0_1"/>
<organism evidence="1 2">
    <name type="scientific">Emiliania huxleyi (strain CCMP1516)</name>
    <dbReference type="NCBI Taxonomy" id="280463"/>
    <lineage>
        <taxon>Eukaryota</taxon>
        <taxon>Haptista</taxon>
        <taxon>Haptophyta</taxon>
        <taxon>Prymnesiophyceae</taxon>
        <taxon>Isochrysidales</taxon>
        <taxon>Noelaerhabdaceae</taxon>
        <taxon>Emiliania</taxon>
    </lineage>
</organism>
<keyword evidence="2" id="KW-1185">Reference proteome</keyword>
<dbReference type="Gene3D" id="1.10.287.110">
    <property type="entry name" value="DnaJ domain"/>
    <property type="match status" value="1"/>
</dbReference>
<dbReference type="InterPro" id="IPR036869">
    <property type="entry name" value="J_dom_sf"/>
</dbReference>
<dbReference type="Proteomes" id="UP000013827">
    <property type="component" value="Unassembled WGS sequence"/>
</dbReference>
<protein>
    <recommendedName>
        <fullName evidence="3">J domain-containing protein</fullName>
    </recommendedName>
</protein>
<dbReference type="RefSeq" id="XP_005787162.1">
    <property type="nucleotide sequence ID" value="XM_005787105.1"/>
</dbReference>
<evidence type="ECO:0000313" key="1">
    <source>
        <dbReference type="EnsemblProtists" id="EOD34733"/>
    </source>
</evidence>
<dbReference type="PaxDb" id="2903-EOD34733"/>